<feature type="transmembrane region" description="Helical" evidence="1">
    <location>
        <begin position="46"/>
        <end position="66"/>
    </location>
</feature>
<keyword evidence="1" id="KW-0472">Membrane</keyword>
<sequence>MALILDTSVGALLAASWLNLILYTSQVALSVYCLRHLTITRSLRSWILASLVIDGACSIVDVAHVYKYLVIGEASLYQELSWTVPSAGLLTYTSASIAQAFFCYRYWTLTGNKWIAGLIIFLIVAHMLCNLVTNIYLLAHPSDLVAAVPLLITNAVICAATDVTIAGSLIWACWHMQTPYIQTRNILRRVMVQALTCGFTTAISTSFMILFLFTAWNASYTLFAVLGRIYSLTILITLMLLKAMGRSDPSTIRIDGDGGSEPASKSPVCELCFKHTSDTDSTGKMQTSSNESENIHPSTPLQFGTLAKACIHTV</sequence>
<gene>
    <name evidence="3" type="ORF">BT62DRAFT_1074385</name>
</gene>
<dbReference type="RefSeq" id="XP_043042364.1">
    <property type="nucleotide sequence ID" value="XM_043179012.1"/>
</dbReference>
<reference evidence="3" key="1">
    <citation type="submission" date="2020-11" db="EMBL/GenBank/DDBJ databases">
        <title>Adaptations for nitrogen fixation in a non-lichenized fungal sporocarp promotes dispersal by wood-feeding termites.</title>
        <authorList>
            <consortium name="DOE Joint Genome Institute"/>
            <person name="Koch R.A."/>
            <person name="Yoon G."/>
            <person name="Arayal U."/>
            <person name="Lail K."/>
            <person name="Amirebrahimi M."/>
            <person name="Labutti K."/>
            <person name="Lipzen A."/>
            <person name="Riley R."/>
            <person name="Barry K."/>
            <person name="Henrissat B."/>
            <person name="Grigoriev I.V."/>
            <person name="Herr J.R."/>
            <person name="Aime M.C."/>
        </authorList>
    </citation>
    <scope>NUCLEOTIDE SEQUENCE</scope>
    <source>
        <strain evidence="3">MCA 3950</strain>
    </source>
</reference>
<feature type="transmembrane region" description="Helical" evidence="1">
    <location>
        <begin position="86"/>
        <end position="107"/>
    </location>
</feature>
<feature type="transmembrane region" description="Helical" evidence="1">
    <location>
        <begin position="222"/>
        <end position="241"/>
    </location>
</feature>
<dbReference type="PANTHER" id="PTHR40465">
    <property type="entry name" value="CHROMOSOME 1, WHOLE GENOME SHOTGUN SEQUENCE"/>
    <property type="match status" value="1"/>
</dbReference>
<evidence type="ECO:0000313" key="4">
    <source>
        <dbReference type="Proteomes" id="UP000812287"/>
    </source>
</evidence>
<protein>
    <recommendedName>
        <fullName evidence="2">DUF6534 domain-containing protein</fullName>
    </recommendedName>
</protein>
<dbReference type="AlphaFoldDB" id="A0A9P8AUU3"/>
<organism evidence="3 4">
    <name type="scientific">Guyanagaster necrorhizus</name>
    <dbReference type="NCBI Taxonomy" id="856835"/>
    <lineage>
        <taxon>Eukaryota</taxon>
        <taxon>Fungi</taxon>
        <taxon>Dikarya</taxon>
        <taxon>Basidiomycota</taxon>
        <taxon>Agaricomycotina</taxon>
        <taxon>Agaricomycetes</taxon>
        <taxon>Agaricomycetidae</taxon>
        <taxon>Agaricales</taxon>
        <taxon>Marasmiineae</taxon>
        <taxon>Physalacriaceae</taxon>
        <taxon>Guyanagaster</taxon>
    </lineage>
</organism>
<dbReference type="OrthoDB" id="2989042at2759"/>
<keyword evidence="4" id="KW-1185">Reference proteome</keyword>
<dbReference type="EMBL" id="MU250529">
    <property type="protein sequence ID" value="KAG7448864.1"/>
    <property type="molecule type" value="Genomic_DNA"/>
</dbReference>
<feature type="domain" description="DUF6534" evidence="2">
    <location>
        <begin position="159"/>
        <end position="238"/>
    </location>
</feature>
<comment type="caution">
    <text evidence="3">The sequence shown here is derived from an EMBL/GenBank/DDBJ whole genome shotgun (WGS) entry which is preliminary data.</text>
</comment>
<keyword evidence="1" id="KW-0812">Transmembrane</keyword>
<name>A0A9P8AUU3_9AGAR</name>
<dbReference type="PANTHER" id="PTHR40465:SF1">
    <property type="entry name" value="DUF6534 DOMAIN-CONTAINING PROTEIN"/>
    <property type="match status" value="1"/>
</dbReference>
<evidence type="ECO:0000259" key="2">
    <source>
        <dbReference type="Pfam" id="PF20152"/>
    </source>
</evidence>
<feature type="transmembrane region" description="Helical" evidence="1">
    <location>
        <begin position="151"/>
        <end position="174"/>
    </location>
</feature>
<feature type="transmembrane region" description="Helical" evidence="1">
    <location>
        <begin position="114"/>
        <end position="139"/>
    </location>
</feature>
<dbReference type="Pfam" id="PF20152">
    <property type="entry name" value="DUF6534"/>
    <property type="match status" value="1"/>
</dbReference>
<keyword evidence="1" id="KW-1133">Transmembrane helix</keyword>
<dbReference type="GeneID" id="66101306"/>
<dbReference type="Proteomes" id="UP000812287">
    <property type="component" value="Unassembled WGS sequence"/>
</dbReference>
<evidence type="ECO:0000256" key="1">
    <source>
        <dbReference type="SAM" id="Phobius"/>
    </source>
</evidence>
<proteinExistence type="predicted"/>
<feature type="transmembrane region" description="Helical" evidence="1">
    <location>
        <begin position="12"/>
        <end position="34"/>
    </location>
</feature>
<feature type="transmembrane region" description="Helical" evidence="1">
    <location>
        <begin position="194"/>
        <end position="216"/>
    </location>
</feature>
<accession>A0A9P8AUU3</accession>
<dbReference type="InterPro" id="IPR045339">
    <property type="entry name" value="DUF6534"/>
</dbReference>
<evidence type="ECO:0000313" key="3">
    <source>
        <dbReference type="EMBL" id="KAG7448864.1"/>
    </source>
</evidence>